<proteinExistence type="predicted"/>
<name>A0A392RCB1_9FABA</name>
<dbReference type="Proteomes" id="UP000265520">
    <property type="component" value="Unassembled WGS sequence"/>
</dbReference>
<dbReference type="AlphaFoldDB" id="A0A392RCB1"/>
<sequence length="19" mass="1787">ATIACDLGYMGGGVGCDPS</sequence>
<accession>A0A392RCB1</accession>
<evidence type="ECO:0000313" key="1">
    <source>
        <dbReference type="EMBL" id="MCI33762.1"/>
    </source>
</evidence>
<dbReference type="EMBL" id="LXQA010207255">
    <property type="protein sequence ID" value="MCI33762.1"/>
    <property type="molecule type" value="Genomic_DNA"/>
</dbReference>
<reference evidence="1 2" key="1">
    <citation type="journal article" date="2018" name="Front. Plant Sci.">
        <title>Red Clover (Trifolium pratense) and Zigzag Clover (T. medium) - A Picture of Genomic Similarities and Differences.</title>
        <authorList>
            <person name="Dluhosova J."/>
            <person name="Istvanek J."/>
            <person name="Nedelnik J."/>
            <person name="Repkova J."/>
        </authorList>
    </citation>
    <scope>NUCLEOTIDE SEQUENCE [LARGE SCALE GENOMIC DNA]</scope>
    <source>
        <strain evidence="2">cv. 10/8</strain>
        <tissue evidence="1">Leaf</tissue>
    </source>
</reference>
<feature type="non-terminal residue" evidence="1">
    <location>
        <position position="1"/>
    </location>
</feature>
<organism evidence="1 2">
    <name type="scientific">Trifolium medium</name>
    <dbReference type="NCBI Taxonomy" id="97028"/>
    <lineage>
        <taxon>Eukaryota</taxon>
        <taxon>Viridiplantae</taxon>
        <taxon>Streptophyta</taxon>
        <taxon>Embryophyta</taxon>
        <taxon>Tracheophyta</taxon>
        <taxon>Spermatophyta</taxon>
        <taxon>Magnoliopsida</taxon>
        <taxon>eudicotyledons</taxon>
        <taxon>Gunneridae</taxon>
        <taxon>Pentapetalae</taxon>
        <taxon>rosids</taxon>
        <taxon>fabids</taxon>
        <taxon>Fabales</taxon>
        <taxon>Fabaceae</taxon>
        <taxon>Papilionoideae</taxon>
        <taxon>50 kb inversion clade</taxon>
        <taxon>NPAAA clade</taxon>
        <taxon>Hologalegina</taxon>
        <taxon>IRL clade</taxon>
        <taxon>Trifolieae</taxon>
        <taxon>Trifolium</taxon>
    </lineage>
</organism>
<evidence type="ECO:0000313" key="2">
    <source>
        <dbReference type="Proteomes" id="UP000265520"/>
    </source>
</evidence>
<protein>
    <submittedName>
        <fullName evidence="1">Uncharacterized protein</fullName>
    </submittedName>
</protein>
<comment type="caution">
    <text evidence="1">The sequence shown here is derived from an EMBL/GenBank/DDBJ whole genome shotgun (WGS) entry which is preliminary data.</text>
</comment>
<keyword evidence="2" id="KW-1185">Reference proteome</keyword>